<reference evidence="1 2" key="1">
    <citation type="submission" date="2015-06" db="EMBL/GenBank/DDBJ databases">
        <authorList>
            <person name="Adams M."/>
            <person name="Sutton G."/>
            <person name="Nelson K."/>
            <person name="Bonomo R."/>
            <person name="McCorrison J."/>
            <person name="Sanka R."/>
            <person name="Brinkac L."/>
            <person name="Nierman W."/>
        </authorList>
    </citation>
    <scope>NUCLEOTIDE SEQUENCE [LARGE SCALE GENOMIC DNA]</scope>
    <source>
        <strain evidence="1 2">GN02692</strain>
    </source>
</reference>
<dbReference type="AlphaFoldDB" id="A0A837LEA5"/>
<comment type="caution">
    <text evidence="1">The sequence shown here is derived from an EMBL/GenBank/DDBJ whole genome shotgun (WGS) entry which is preliminary data.</text>
</comment>
<evidence type="ECO:0000313" key="1">
    <source>
        <dbReference type="EMBL" id="KLQ01380.1"/>
    </source>
</evidence>
<name>A0A837LEA5_9ENTR</name>
<accession>A0A837LEA5</accession>
<dbReference type="Proteomes" id="UP000036013">
    <property type="component" value="Unassembled WGS sequence"/>
</dbReference>
<dbReference type="EMBL" id="LEDI01000040">
    <property type="protein sequence ID" value="KLQ01380.1"/>
    <property type="molecule type" value="Genomic_DNA"/>
</dbReference>
<protein>
    <submittedName>
        <fullName evidence="1">Uncharacterized protein</fullName>
    </submittedName>
</protein>
<proteinExistence type="predicted"/>
<evidence type="ECO:0000313" key="2">
    <source>
        <dbReference type="Proteomes" id="UP000036013"/>
    </source>
</evidence>
<sequence>MLFDQSDVDIGFAHRSDFCGHFGAAWHKEVALFEFLQPRAKMLADEALYAAKRGGRNRVAHAGNDLHVQPG</sequence>
<organism evidence="1 2">
    <name type="scientific">Enterobacter roggenkampii</name>
    <dbReference type="NCBI Taxonomy" id="1812935"/>
    <lineage>
        <taxon>Bacteria</taxon>
        <taxon>Pseudomonadati</taxon>
        <taxon>Pseudomonadota</taxon>
        <taxon>Gammaproteobacteria</taxon>
        <taxon>Enterobacterales</taxon>
        <taxon>Enterobacteriaceae</taxon>
        <taxon>Enterobacter</taxon>
        <taxon>Enterobacter cloacae complex</taxon>
    </lineage>
</organism>
<gene>
    <name evidence="1" type="ORF">ABF77_16025</name>
</gene>